<dbReference type="PANTHER" id="PTHR36531:SF6">
    <property type="entry name" value="DNA REPLICATION ATP-DEPENDENT HELICASE_NUCLEASE DNA2"/>
    <property type="match status" value="1"/>
</dbReference>
<keyword evidence="11 13" id="KW-0051">Antiviral defense</keyword>
<evidence type="ECO:0000256" key="1">
    <source>
        <dbReference type="ARBA" id="ARBA00001966"/>
    </source>
</evidence>
<dbReference type="AlphaFoldDB" id="A0A0E2B005"/>
<sequence length="226" mass="25979">MKPIPKDKKIQSNPDSITEWKDWELVPISAISHHLYCPRQNSLIHVEGIFEENHLTVSGDIGHTFVDQERSVSDHGLRKETSLRVYSDKFGIQGIADIVEFPKGKPPFPIDYKNGRISKWTNQEAQLCAVAICLEEMLNVKIQFGAIYHIQSKKRHDVEFSDPLRTLTIQTIEEIRKILRDKVLPPPVSNRSLCKNCSLFDVCMPDSYSDLNFKEYLFRTKDSGGY</sequence>
<comment type="cofactor">
    <cofactor evidence="13">
        <name>iron-sulfur cluster</name>
        <dbReference type="ChEBI" id="CHEBI:30408"/>
    </cofactor>
</comment>
<evidence type="ECO:0000256" key="13">
    <source>
        <dbReference type="RuleBase" id="RU365022"/>
    </source>
</evidence>
<comment type="cofactor">
    <cofactor evidence="1">
        <name>[4Fe-4S] cluster</name>
        <dbReference type="ChEBI" id="CHEBI:49883"/>
    </cofactor>
</comment>
<keyword evidence="5 13" id="KW-0540">Nuclease</keyword>
<accession>A0A0E2B005</accession>
<evidence type="ECO:0000259" key="14">
    <source>
        <dbReference type="Pfam" id="PF01930"/>
    </source>
</evidence>
<keyword evidence="7 13" id="KW-0378">Hydrolase</keyword>
<keyword evidence="9 13" id="KW-0408">Iron</keyword>
<dbReference type="Pfam" id="PF01930">
    <property type="entry name" value="Cas_Cas4"/>
    <property type="match status" value="1"/>
</dbReference>
<dbReference type="EC" id="3.1.12.1" evidence="3 13"/>
<feature type="domain" description="DUF83" evidence="14">
    <location>
        <begin position="29"/>
        <end position="204"/>
    </location>
</feature>
<evidence type="ECO:0000256" key="11">
    <source>
        <dbReference type="ARBA" id="ARBA00023118"/>
    </source>
</evidence>
<dbReference type="GO" id="GO:0004527">
    <property type="term" value="F:exonuclease activity"/>
    <property type="evidence" value="ECO:0007669"/>
    <property type="project" value="UniProtKB-KW"/>
</dbReference>
<evidence type="ECO:0000256" key="9">
    <source>
        <dbReference type="ARBA" id="ARBA00023004"/>
    </source>
</evidence>
<dbReference type="NCBIfam" id="TIGR00372">
    <property type="entry name" value="cas4"/>
    <property type="match status" value="1"/>
</dbReference>
<comment type="caution">
    <text evidence="15">The sequence shown here is derived from an EMBL/GenBank/DDBJ whole genome shotgun (WGS) entry which is preliminary data.</text>
</comment>
<comment type="similarity">
    <text evidence="2 13">Belongs to the CRISPR-associated exonuclease Cas4 family.</text>
</comment>
<dbReference type="InterPro" id="IPR051827">
    <property type="entry name" value="Cas4_exonuclease"/>
</dbReference>
<dbReference type="EMBL" id="AHMY02000055">
    <property type="protein sequence ID" value="EKO14461.1"/>
    <property type="molecule type" value="Genomic_DNA"/>
</dbReference>
<proteinExistence type="inferred from homology"/>
<dbReference type="InterPro" id="IPR022765">
    <property type="entry name" value="Dna2/Cas4_DUF83"/>
</dbReference>
<dbReference type="GO" id="GO:0051607">
    <property type="term" value="P:defense response to virus"/>
    <property type="evidence" value="ECO:0007669"/>
    <property type="project" value="UniProtKB-KW"/>
</dbReference>
<protein>
    <recommendedName>
        <fullName evidence="4 13">CRISPR-associated exonuclease Cas4</fullName>
        <ecNumber evidence="3 13">3.1.12.1</ecNumber>
    </recommendedName>
</protein>
<evidence type="ECO:0000256" key="10">
    <source>
        <dbReference type="ARBA" id="ARBA00023014"/>
    </source>
</evidence>
<dbReference type="Proteomes" id="UP000006253">
    <property type="component" value="Unassembled WGS sequence"/>
</dbReference>
<keyword evidence="6 13" id="KW-0479">Metal-binding</keyword>
<dbReference type="Gene3D" id="3.90.320.10">
    <property type="match status" value="1"/>
</dbReference>
<evidence type="ECO:0000256" key="5">
    <source>
        <dbReference type="ARBA" id="ARBA00022722"/>
    </source>
</evidence>
<dbReference type="GO" id="GO:0051536">
    <property type="term" value="F:iron-sulfur cluster binding"/>
    <property type="evidence" value="ECO:0007669"/>
    <property type="project" value="UniProtKB-KW"/>
</dbReference>
<dbReference type="InterPro" id="IPR013343">
    <property type="entry name" value="CRISPR-assoc_prot_Cas4"/>
</dbReference>
<reference evidence="15 16" key="1">
    <citation type="submission" date="2012-10" db="EMBL/GenBank/DDBJ databases">
        <authorList>
            <person name="Harkins D.M."/>
            <person name="Durkin A.S."/>
            <person name="Brinkac L.M."/>
            <person name="Selengut J.D."/>
            <person name="Sanka R."/>
            <person name="DePew J."/>
            <person name="Purushe J."/>
            <person name="Peacock S.J."/>
            <person name="Thaipadungpanit J."/>
            <person name="Wuthiekanun V.W."/>
            <person name="Day N.P."/>
            <person name="Vinetz J.M."/>
            <person name="Sutton G.G."/>
            <person name="Nelson W.C."/>
            <person name="Fouts D.E."/>
        </authorList>
    </citation>
    <scope>NUCLEOTIDE SEQUENCE [LARGE SCALE GENOMIC DNA]</scope>
    <source>
        <strain evidence="15 16">H1</strain>
    </source>
</reference>
<name>A0A0E2B005_9LEPT</name>
<comment type="cofactor">
    <cofactor evidence="13">
        <name>Mg(2+)</name>
        <dbReference type="ChEBI" id="CHEBI:18420"/>
    </cofactor>
    <cofactor evidence="13">
        <name>Mn(2+)</name>
        <dbReference type="ChEBI" id="CHEBI:29035"/>
    </cofactor>
    <text evidence="13">Mg(2+) or Mn(2+) required for ssDNA cleavage activity.</text>
</comment>
<evidence type="ECO:0000313" key="15">
    <source>
        <dbReference type="EMBL" id="EKO14461.1"/>
    </source>
</evidence>
<keyword evidence="8 13" id="KW-0269">Exonuclease</keyword>
<dbReference type="GO" id="GO:0046872">
    <property type="term" value="F:metal ion binding"/>
    <property type="evidence" value="ECO:0007669"/>
    <property type="project" value="UniProtKB-KW"/>
</dbReference>
<comment type="function">
    <text evidence="13">CRISPR (clustered regularly interspaced short palindromic repeat) is an adaptive immune system that provides protection against mobile genetic elements (viruses, transposable elements and conjugative plasmids). CRISPR clusters contain sequences complementary to antecedent mobile elements and target invading nucleic acids. CRISPR clusters are transcribed and processed into CRISPR RNA (crRNA).</text>
</comment>
<evidence type="ECO:0000256" key="8">
    <source>
        <dbReference type="ARBA" id="ARBA00022839"/>
    </source>
</evidence>
<evidence type="ECO:0000256" key="3">
    <source>
        <dbReference type="ARBA" id="ARBA00012768"/>
    </source>
</evidence>
<keyword evidence="12 13" id="KW-0464">Manganese</keyword>
<dbReference type="InterPro" id="IPR011604">
    <property type="entry name" value="PDDEXK-like_dom_sf"/>
</dbReference>
<keyword evidence="10 13" id="KW-0411">Iron-sulfur</keyword>
<evidence type="ECO:0000256" key="12">
    <source>
        <dbReference type="ARBA" id="ARBA00023211"/>
    </source>
</evidence>
<evidence type="ECO:0000313" key="16">
    <source>
        <dbReference type="Proteomes" id="UP000006253"/>
    </source>
</evidence>
<gene>
    <name evidence="15" type="primary">cas4</name>
    <name evidence="15" type="ORF">LEP1GSC081_2855</name>
</gene>
<evidence type="ECO:0000256" key="7">
    <source>
        <dbReference type="ARBA" id="ARBA00022801"/>
    </source>
</evidence>
<dbReference type="PANTHER" id="PTHR36531">
    <property type="entry name" value="CRISPR-ASSOCIATED EXONUCLEASE CAS4"/>
    <property type="match status" value="1"/>
</dbReference>
<evidence type="ECO:0000256" key="2">
    <source>
        <dbReference type="ARBA" id="ARBA00009189"/>
    </source>
</evidence>
<dbReference type="RefSeq" id="WP_004766470.1">
    <property type="nucleotide sequence ID" value="NZ_AHMY02000055.1"/>
</dbReference>
<evidence type="ECO:0000256" key="6">
    <source>
        <dbReference type="ARBA" id="ARBA00022723"/>
    </source>
</evidence>
<evidence type="ECO:0000256" key="4">
    <source>
        <dbReference type="ARBA" id="ARBA00020049"/>
    </source>
</evidence>
<organism evidence="15 16">
    <name type="scientific">Leptospira kirschneri str. H1</name>
    <dbReference type="NCBI Taxonomy" id="1049966"/>
    <lineage>
        <taxon>Bacteria</taxon>
        <taxon>Pseudomonadati</taxon>
        <taxon>Spirochaetota</taxon>
        <taxon>Spirochaetia</taxon>
        <taxon>Leptospirales</taxon>
        <taxon>Leptospiraceae</taxon>
        <taxon>Leptospira</taxon>
    </lineage>
</organism>